<dbReference type="Proteomes" id="UP000824533">
    <property type="component" value="Linkage Group LG06"/>
</dbReference>
<name>A0ACC1D9Y4_9NEOP</name>
<accession>A0ACC1D9Y4</accession>
<comment type="caution">
    <text evidence="1">The sequence shown here is derived from an EMBL/GenBank/DDBJ whole genome shotgun (WGS) entry which is preliminary data.</text>
</comment>
<evidence type="ECO:0000313" key="2">
    <source>
        <dbReference type="Proteomes" id="UP000824533"/>
    </source>
</evidence>
<sequence>MKTKSFLLFSTSVFAISIFLIVFHSQPPQSIQSIVTQTHQHIKDFQVSLPQENLRDVEENHLVQEERYERVLGLDGKVEQWHNTTLPAIVTYAHDDAHAQAVSFVRATARLPYTVLLYNIGLKPYSLAVISNYCNSSKCSIVDFDLNDFPSHVSDESIHAFRPLIIQHAVSRVGGVVFCETSQRWTGTNGELAELWSRASSASGPGVLAWPRHAAVTSLTHPRMFHYFHANLDDFLFVQMVDVTRLIVADKPTTVDIMRPWIQCALTQDCIMPIGAQSGGCRFDKKPQYRYSGCHGQDASALSIVLGLRSGFEESQYAVHSRPLWRRVGDAAAKAELAALQRNASETDYRTDRSAEPLTLHTPT</sequence>
<proteinExistence type="predicted"/>
<reference evidence="1 2" key="1">
    <citation type="journal article" date="2021" name="Front. Genet.">
        <title>Chromosome-Level Genome Assembly Reveals Significant Gene Expansion in the Toll and IMD Signaling Pathways of Dendrolimus kikuchii.</title>
        <authorList>
            <person name="Zhou J."/>
            <person name="Wu P."/>
            <person name="Xiong Z."/>
            <person name="Liu N."/>
            <person name="Zhao N."/>
            <person name="Ji M."/>
            <person name="Qiu Y."/>
            <person name="Yang B."/>
        </authorList>
    </citation>
    <scope>NUCLEOTIDE SEQUENCE [LARGE SCALE GENOMIC DNA]</scope>
    <source>
        <strain evidence="1">Ann1</strain>
    </source>
</reference>
<gene>
    <name evidence="1" type="ORF">K1T71_003621</name>
</gene>
<keyword evidence="2" id="KW-1185">Reference proteome</keyword>
<dbReference type="EMBL" id="CM034392">
    <property type="protein sequence ID" value="KAJ0180217.1"/>
    <property type="molecule type" value="Genomic_DNA"/>
</dbReference>
<evidence type="ECO:0000313" key="1">
    <source>
        <dbReference type="EMBL" id="KAJ0180217.1"/>
    </source>
</evidence>
<protein>
    <submittedName>
        <fullName evidence="1">Uncharacterized protein</fullName>
    </submittedName>
</protein>
<organism evidence="1 2">
    <name type="scientific">Dendrolimus kikuchii</name>
    <dbReference type="NCBI Taxonomy" id="765133"/>
    <lineage>
        <taxon>Eukaryota</taxon>
        <taxon>Metazoa</taxon>
        <taxon>Ecdysozoa</taxon>
        <taxon>Arthropoda</taxon>
        <taxon>Hexapoda</taxon>
        <taxon>Insecta</taxon>
        <taxon>Pterygota</taxon>
        <taxon>Neoptera</taxon>
        <taxon>Endopterygota</taxon>
        <taxon>Lepidoptera</taxon>
        <taxon>Glossata</taxon>
        <taxon>Ditrysia</taxon>
        <taxon>Bombycoidea</taxon>
        <taxon>Lasiocampidae</taxon>
        <taxon>Dendrolimus</taxon>
    </lineage>
</organism>